<name>A0A139IC31_9PEZI</name>
<comment type="caution">
    <text evidence="5">The sequence shown here is derived from an EMBL/GenBank/DDBJ whole genome shotgun (WGS) entry which is preliminary data.</text>
</comment>
<evidence type="ECO:0000256" key="1">
    <source>
        <dbReference type="ARBA" id="ARBA00005375"/>
    </source>
</evidence>
<feature type="transmembrane region" description="Helical" evidence="3">
    <location>
        <begin position="492"/>
        <end position="519"/>
    </location>
</feature>
<organism evidence="5 6">
    <name type="scientific">Pseudocercospora musae</name>
    <dbReference type="NCBI Taxonomy" id="113226"/>
    <lineage>
        <taxon>Eukaryota</taxon>
        <taxon>Fungi</taxon>
        <taxon>Dikarya</taxon>
        <taxon>Ascomycota</taxon>
        <taxon>Pezizomycotina</taxon>
        <taxon>Dothideomycetes</taxon>
        <taxon>Dothideomycetidae</taxon>
        <taxon>Mycosphaerellales</taxon>
        <taxon>Mycosphaerellaceae</taxon>
        <taxon>Pseudocercospora</taxon>
    </lineage>
</organism>
<dbReference type="STRING" id="113226.A0A139IC31"/>
<dbReference type="PANTHER" id="PTHR11567:SF127">
    <property type="entry name" value="HISTIDINE ACID PHOSPHATASE"/>
    <property type="match status" value="1"/>
</dbReference>
<dbReference type="SUPFAM" id="SSF53254">
    <property type="entry name" value="Phosphoglycerate mutase-like"/>
    <property type="match status" value="1"/>
</dbReference>
<keyword evidence="3" id="KW-0812">Transmembrane</keyword>
<dbReference type="Proteomes" id="UP000073492">
    <property type="component" value="Unassembled WGS sequence"/>
</dbReference>
<feature type="region of interest" description="Disordered" evidence="2">
    <location>
        <begin position="582"/>
        <end position="626"/>
    </location>
</feature>
<sequence>MFAVVVASIAALALTPPALAQNATDNDREYTVWSSVILTRTGERTPEILGNIPTTLTALGANQAYQAGQFFRQRYIESTYDQNRTGSNGAEHAGAPLYGLNTDVFGPMQLFAIAVEQQYNLGTAQAFMQGLYPPWTPDSNTSTPGMVSPTNVLANGTYVVSPLDGYQYPQIHATGPTDYNYIYLSGNLNCPSWEQAAAAYTTNQNFGVTQEDFDNIYHAIGPAVFEGVLDSRFWDYTNAYAIYDYLRYQYAYNDTVKEALDRYYDVKTNTTYLSILRWLADEQQFAQLGNVSAVNSVSNEKGLPGLQGSISTIAGNMLGARIMDGLTDAIANSQDGYYKLNLLFADYHPFLSFFSLVGLPELNSNFYGTPNFASSAVFELFSYTNSTGSKTFPEESDLWVRFYFRNGTEGGEEYRAYPLFNRGPDQTDMMWSDFQYQMYNFLMVNVGDWCTLCNSTNIFCAAWRTDEAKAIVQEWAKGHGISTKKGRRMSPAVAGVIGAVVALVIASVIFGLLMLFAGVRFHRNQRSRRSSSDLGGFKRGQKMRSDQDLTIPKGGAVVGASIERSATSPHGGHERVGSWELKSTEAGHNPFTFNVPQQPEMRQSMDSVRRSLDPHGVKPTEPRNAV</sequence>
<dbReference type="Gene3D" id="3.40.50.1240">
    <property type="entry name" value="Phosphoglycerate mutase-like"/>
    <property type="match status" value="1"/>
</dbReference>
<dbReference type="EMBL" id="LFZO01000159">
    <property type="protein sequence ID" value="KXT12244.1"/>
    <property type="molecule type" value="Genomic_DNA"/>
</dbReference>
<proteinExistence type="inferred from homology"/>
<dbReference type="AlphaFoldDB" id="A0A139IC31"/>
<dbReference type="GO" id="GO:0016791">
    <property type="term" value="F:phosphatase activity"/>
    <property type="evidence" value="ECO:0007669"/>
    <property type="project" value="TreeGrafter"/>
</dbReference>
<dbReference type="InterPro" id="IPR000560">
    <property type="entry name" value="His_Pase_clade-2"/>
</dbReference>
<evidence type="ECO:0000256" key="2">
    <source>
        <dbReference type="SAM" id="MobiDB-lite"/>
    </source>
</evidence>
<evidence type="ECO:0000313" key="6">
    <source>
        <dbReference type="Proteomes" id="UP000073492"/>
    </source>
</evidence>
<feature type="signal peptide" evidence="4">
    <location>
        <begin position="1"/>
        <end position="20"/>
    </location>
</feature>
<feature type="region of interest" description="Disordered" evidence="2">
    <location>
        <begin position="528"/>
        <end position="552"/>
    </location>
</feature>
<dbReference type="InterPro" id="IPR029033">
    <property type="entry name" value="His_PPase_superfam"/>
</dbReference>
<keyword evidence="3" id="KW-1133">Transmembrane helix</keyword>
<keyword evidence="6" id="KW-1185">Reference proteome</keyword>
<feature type="chain" id="PRO_5007297358" evidence="4">
    <location>
        <begin position="21"/>
        <end position="626"/>
    </location>
</feature>
<comment type="similarity">
    <text evidence="1">Belongs to the histidine acid phosphatase family.</text>
</comment>
<evidence type="ECO:0000256" key="4">
    <source>
        <dbReference type="SAM" id="SignalP"/>
    </source>
</evidence>
<reference evidence="5 6" key="1">
    <citation type="submission" date="2015-07" db="EMBL/GenBank/DDBJ databases">
        <title>Comparative genomics of the Sigatoka disease complex on banana suggests a link between parallel evolutionary changes in Pseudocercospora fijiensis and Pseudocercospora eumusae and increased virulence on the banana host.</title>
        <authorList>
            <person name="Chang T.-C."/>
            <person name="Salvucci A."/>
            <person name="Crous P.W."/>
            <person name="Stergiopoulos I."/>
        </authorList>
    </citation>
    <scope>NUCLEOTIDE SEQUENCE [LARGE SCALE GENOMIC DNA]</scope>
    <source>
        <strain evidence="5 6">CBS 116634</strain>
    </source>
</reference>
<feature type="compositionally biased region" description="Basic and acidic residues" evidence="2">
    <location>
        <begin position="607"/>
        <end position="626"/>
    </location>
</feature>
<evidence type="ECO:0000313" key="5">
    <source>
        <dbReference type="EMBL" id="KXT12244.1"/>
    </source>
</evidence>
<dbReference type="PANTHER" id="PTHR11567">
    <property type="entry name" value="ACID PHOSPHATASE-RELATED"/>
    <property type="match status" value="1"/>
</dbReference>
<dbReference type="Pfam" id="PF00328">
    <property type="entry name" value="His_Phos_2"/>
    <property type="match status" value="1"/>
</dbReference>
<feature type="compositionally biased region" description="Polar residues" evidence="2">
    <location>
        <begin position="591"/>
        <end position="606"/>
    </location>
</feature>
<evidence type="ECO:0000256" key="3">
    <source>
        <dbReference type="SAM" id="Phobius"/>
    </source>
</evidence>
<keyword evidence="3" id="KW-0472">Membrane</keyword>
<gene>
    <name evidence="5" type="ORF">AC579_814</name>
</gene>
<protein>
    <submittedName>
        <fullName evidence="5">Uncharacterized protein</fullName>
    </submittedName>
</protein>
<keyword evidence="4" id="KW-0732">Signal</keyword>
<dbReference type="OrthoDB" id="5404794at2759"/>
<accession>A0A139IC31</accession>
<dbReference type="InterPro" id="IPR050645">
    <property type="entry name" value="Histidine_acid_phosphatase"/>
</dbReference>